<keyword evidence="3" id="KW-1003">Cell membrane</keyword>
<evidence type="ECO:0000256" key="5">
    <source>
        <dbReference type="ARBA" id="ARBA00022989"/>
    </source>
</evidence>
<dbReference type="RefSeq" id="WP_090257109.1">
    <property type="nucleotide sequence ID" value="NZ_FOIR01000001.1"/>
</dbReference>
<feature type="transmembrane region" description="Helical" evidence="7">
    <location>
        <begin position="276"/>
        <end position="297"/>
    </location>
</feature>
<protein>
    <submittedName>
        <fullName evidence="8">Chromate transporter</fullName>
    </submittedName>
</protein>
<keyword evidence="9" id="KW-1185">Reference proteome</keyword>
<feature type="transmembrane region" description="Helical" evidence="7">
    <location>
        <begin position="361"/>
        <end position="377"/>
    </location>
</feature>
<dbReference type="InterPro" id="IPR014047">
    <property type="entry name" value="Chr_Tranpt_l_chain"/>
</dbReference>
<feature type="transmembrane region" description="Helical" evidence="7">
    <location>
        <begin position="145"/>
        <end position="177"/>
    </location>
</feature>
<dbReference type="PANTHER" id="PTHR33567">
    <property type="entry name" value="CHROMATE ION TRANSPORTER (EUROFUNG)"/>
    <property type="match status" value="1"/>
</dbReference>
<proteinExistence type="inferred from homology"/>
<reference evidence="9" key="1">
    <citation type="submission" date="2016-10" db="EMBL/GenBank/DDBJ databases">
        <authorList>
            <person name="Varghese N."/>
            <person name="Submissions S."/>
        </authorList>
    </citation>
    <scope>NUCLEOTIDE SEQUENCE [LARGE SCALE GENOMIC DNA]</scope>
    <source>
        <strain evidence="9">CGMCC 1.12402</strain>
    </source>
</reference>
<dbReference type="GO" id="GO:0015109">
    <property type="term" value="F:chromate transmembrane transporter activity"/>
    <property type="evidence" value="ECO:0007669"/>
    <property type="project" value="InterPro"/>
</dbReference>
<evidence type="ECO:0000313" key="9">
    <source>
        <dbReference type="Proteomes" id="UP000199437"/>
    </source>
</evidence>
<dbReference type="GeneID" id="99985541"/>
<keyword evidence="5 7" id="KW-1133">Transmembrane helix</keyword>
<feature type="transmembrane region" description="Helical" evidence="7">
    <location>
        <begin position="13"/>
        <end position="31"/>
    </location>
</feature>
<dbReference type="InterPro" id="IPR003370">
    <property type="entry name" value="Chromate_transpt"/>
</dbReference>
<evidence type="ECO:0000256" key="1">
    <source>
        <dbReference type="ARBA" id="ARBA00004651"/>
    </source>
</evidence>
<dbReference type="NCBIfam" id="TIGR00937">
    <property type="entry name" value="2A51"/>
    <property type="match status" value="1"/>
</dbReference>
<organism evidence="8 9">
    <name type="scientific">Roseivirga pacifica</name>
    <dbReference type="NCBI Taxonomy" id="1267423"/>
    <lineage>
        <taxon>Bacteria</taxon>
        <taxon>Pseudomonadati</taxon>
        <taxon>Bacteroidota</taxon>
        <taxon>Cytophagia</taxon>
        <taxon>Cytophagales</taxon>
        <taxon>Roseivirgaceae</taxon>
        <taxon>Roseivirga</taxon>
    </lineage>
</organism>
<dbReference type="AlphaFoldDB" id="A0A1I0MYN8"/>
<keyword evidence="6 7" id="KW-0472">Membrane</keyword>
<feature type="transmembrane region" description="Helical" evidence="7">
    <location>
        <begin position="114"/>
        <end position="133"/>
    </location>
</feature>
<comment type="similarity">
    <text evidence="2">Belongs to the chromate ion transporter (CHR) (TC 2.A.51) family.</text>
</comment>
<evidence type="ECO:0000256" key="2">
    <source>
        <dbReference type="ARBA" id="ARBA00005262"/>
    </source>
</evidence>
<dbReference type="OrthoDB" id="9788907at2"/>
<gene>
    <name evidence="8" type="ORF">SAMN05216290_0803</name>
</gene>
<feature type="transmembrane region" description="Helical" evidence="7">
    <location>
        <begin position="309"/>
        <end position="330"/>
    </location>
</feature>
<evidence type="ECO:0000256" key="3">
    <source>
        <dbReference type="ARBA" id="ARBA00022475"/>
    </source>
</evidence>
<evidence type="ECO:0000256" key="6">
    <source>
        <dbReference type="ARBA" id="ARBA00023136"/>
    </source>
</evidence>
<dbReference type="PANTHER" id="PTHR33567:SF3">
    <property type="entry name" value="CHROMATE ION TRANSPORTER (EUROFUNG)"/>
    <property type="match status" value="1"/>
</dbReference>
<dbReference type="STRING" id="1267423.SAMN05216290_0803"/>
<feature type="transmembrane region" description="Helical" evidence="7">
    <location>
        <begin position="80"/>
        <end position="102"/>
    </location>
</feature>
<keyword evidence="4 7" id="KW-0812">Transmembrane</keyword>
<evidence type="ECO:0000256" key="7">
    <source>
        <dbReference type="SAM" id="Phobius"/>
    </source>
</evidence>
<accession>A0A1I0MYN8</accession>
<sequence length="378" mass="40415">MESKNKYLEVVQVFFKLGLIAFGGPAAHIAMMEQEIVEKRKWMSRQHFLDLVGATNLIPGPNSTEMTMHCGHERAGWRGLFLAGASFILPAVVLTGLLAWLYVTYGEVPAVEPILYGIKPAVIAIIIGAILKLGKKALKNWQLGVIGAAVIAASLFGLNEVLAILGAGVLGLLWFGIIQNPNSGNLKSFAPFLLFSLGNLSAEGISTTKLFLVFLKIGAVLFGSGYVLVAYLDGELVEKLGWLTRQELLDAIAIGQFTPGPVLSTATFIGYQVNGVWGAMAATAGIFLPSFFFVLLLNPIVPKLRNSKLAAGFLDAVNIAAVGIMVAVTFNLCQNILVDWKTALIAILSTIVTFKSKKVSALWIVIGGAILGFVLTLL</sequence>
<dbReference type="GO" id="GO:0005886">
    <property type="term" value="C:plasma membrane"/>
    <property type="evidence" value="ECO:0007669"/>
    <property type="project" value="UniProtKB-SubCell"/>
</dbReference>
<dbReference type="EMBL" id="FOIR01000001">
    <property type="protein sequence ID" value="SEV93874.1"/>
    <property type="molecule type" value="Genomic_DNA"/>
</dbReference>
<evidence type="ECO:0000313" key="8">
    <source>
        <dbReference type="EMBL" id="SEV93874.1"/>
    </source>
</evidence>
<comment type="subcellular location">
    <subcellularLocation>
        <location evidence="1">Cell membrane</location>
        <topology evidence="1">Multi-pass membrane protein</topology>
    </subcellularLocation>
</comment>
<dbReference type="Proteomes" id="UP000199437">
    <property type="component" value="Unassembled WGS sequence"/>
</dbReference>
<dbReference type="PIRSF" id="PIRSF004810">
    <property type="entry name" value="ChrA"/>
    <property type="match status" value="1"/>
</dbReference>
<dbReference type="Pfam" id="PF02417">
    <property type="entry name" value="Chromate_transp"/>
    <property type="match status" value="2"/>
</dbReference>
<name>A0A1I0MYN8_9BACT</name>
<evidence type="ECO:0000256" key="4">
    <source>
        <dbReference type="ARBA" id="ARBA00022692"/>
    </source>
</evidence>
<feature type="transmembrane region" description="Helical" evidence="7">
    <location>
        <begin position="213"/>
        <end position="232"/>
    </location>
</feature>